<organism evidence="1 2">
    <name type="scientific">Symbiodinium pilosum</name>
    <name type="common">Dinoflagellate</name>
    <dbReference type="NCBI Taxonomy" id="2952"/>
    <lineage>
        <taxon>Eukaryota</taxon>
        <taxon>Sar</taxon>
        <taxon>Alveolata</taxon>
        <taxon>Dinophyceae</taxon>
        <taxon>Suessiales</taxon>
        <taxon>Symbiodiniaceae</taxon>
        <taxon>Symbiodinium</taxon>
    </lineage>
</organism>
<dbReference type="AlphaFoldDB" id="A0A812S3W3"/>
<evidence type="ECO:0000313" key="1">
    <source>
        <dbReference type="EMBL" id="CAE7464012.1"/>
    </source>
</evidence>
<keyword evidence="2" id="KW-1185">Reference proteome</keyword>
<feature type="non-terminal residue" evidence="1">
    <location>
        <position position="191"/>
    </location>
</feature>
<reference evidence="1" key="1">
    <citation type="submission" date="2021-02" db="EMBL/GenBank/DDBJ databases">
        <authorList>
            <person name="Dougan E. K."/>
            <person name="Rhodes N."/>
            <person name="Thang M."/>
            <person name="Chan C."/>
        </authorList>
    </citation>
    <scope>NUCLEOTIDE SEQUENCE</scope>
</reference>
<accession>A0A812S3W3</accession>
<protein>
    <submittedName>
        <fullName evidence="1">Uncharacterized protein</fullName>
    </submittedName>
</protein>
<dbReference type="OrthoDB" id="447476at2759"/>
<sequence length="191" mass="20920">MATAELESVAEFKRRASALGVTEDHLKALVTAGFDTFGILRCHTFLVLLTRRAWVGERNEKAAHVREGGTRQEQKKRLSGVIWGPDTEPSDQLVDRFVQMAEENVVTYVKPELCTSRSQEILQVKQAKSFAIGSDGNLKVGHAAPDFTCTTTGELRLRAALHRKALALDLSGILSYKAGAVAYASLHLSPE</sequence>
<dbReference type="Proteomes" id="UP000649617">
    <property type="component" value="Unassembled WGS sequence"/>
</dbReference>
<dbReference type="EMBL" id="CAJNIZ010022768">
    <property type="protein sequence ID" value="CAE7464012.1"/>
    <property type="molecule type" value="Genomic_DNA"/>
</dbReference>
<proteinExistence type="predicted"/>
<evidence type="ECO:0000313" key="2">
    <source>
        <dbReference type="Proteomes" id="UP000649617"/>
    </source>
</evidence>
<name>A0A812S3W3_SYMPI</name>
<comment type="caution">
    <text evidence="1">The sequence shown here is derived from an EMBL/GenBank/DDBJ whole genome shotgun (WGS) entry which is preliminary data.</text>
</comment>
<gene>
    <name evidence="1" type="ORF">SPIL2461_LOCUS11630</name>
</gene>